<gene>
    <name evidence="1" type="ORF">B0I36DRAFT_368966</name>
</gene>
<proteinExistence type="predicted"/>
<accession>A0A9P9BGU9</accession>
<name>A0A9P9BGU9_9PEZI</name>
<protein>
    <recommendedName>
        <fullName evidence="3">Fungal N-terminal domain-containing protein</fullName>
    </recommendedName>
</protein>
<organism evidence="1 2">
    <name type="scientific">Microdochium trichocladiopsis</name>
    <dbReference type="NCBI Taxonomy" id="1682393"/>
    <lineage>
        <taxon>Eukaryota</taxon>
        <taxon>Fungi</taxon>
        <taxon>Dikarya</taxon>
        <taxon>Ascomycota</taxon>
        <taxon>Pezizomycotina</taxon>
        <taxon>Sordariomycetes</taxon>
        <taxon>Xylariomycetidae</taxon>
        <taxon>Xylariales</taxon>
        <taxon>Microdochiaceae</taxon>
        <taxon>Microdochium</taxon>
    </lineage>
</organism>
<evidence type="ECO:0000313" key="2">
    <source>
        <dbReference type="Proteomes" id="UP000756346"/>
    </source>
</evidence>
<evidence type="ECO:0000313" key="1">
    <source>
        <dbReference type="EMBL" id="KAH7016432.1"/>
    </source>
</evidence>
<evidence type="ECO:0008006" key="3">
    <source>
        <dbReference type="Google" id="ProtNLM"/>
    </source>
</evidence>
<sequence length="181" mass="19460">MLRNRQLLGNLNQRVNRSIASQQEIAAHLQDRFSVLGNIEESTKAAAEQLEGQGISVQEIINVVTNTQGQTESILTAVTSILAFITSGRAQLSQITEQLLTIIRLCHTSTTDTPTAMAKLIELSARLQELIAAETSTGRDVVMVNHSFGGVLGHSAVDGFTVRNPARLTTIESIGKVIGIV</sequence>
<dbReference type="OrthoDB" id="408373at2759"/>
<dbReference type="AlphaFoldDB" id="A0A9P9BGU9"/>
<dbReference type="EMBL" id="JAGTJQ010000012">
    <property type="protein sequence ID" value="KAH7016432.1"/>
    <property type="molecule type" value="Genomic_DNA"/>
</dbReference>
<dbReference type="RefSeq" id="XP_046006056.1">
    <property type="nucleotide sequence ID" value="XM_046159696.1"/>
</dbReference>
<keyword evidence="2" id="KW-1185">Reference proteome</keyword>
<dbReference type="GeneID" id="70189242"/>
<reference evidence="1" key="1">
    <citation type="journal article" date="2021" name="Nat. Commun.">
        <title>Genetic determinants of endophytism in the Arabidopsis root mycobiome.</title>
        <authorList>
            <person name="Mesny F."/>
            <person name="Miyauchi S."/>
            <person name="Thiergart T."/>
            <person name="Pickel B."/>
            <person name="Atanasova L."/>
            <person name="Karlsson M."/>
            <person name="Huettel B."/>
            <person name="Barry K.W."/>
            <person name="Haridas S."/>
            <person name="Chen C."/>
            <person name="Bauer D."/>
            <person name="Andreopoulos W."/>
            <person name="Pangilinan J."/>
            <person name="LaButti K."/>
            <person name="Riley R."/>
            <person name="Lipzen A."/>
            <person name="Clum A."/>
            <person name="Drula E."/>
            <person name="Henrissat B."/>
            <person name="Kohler A."/>
            <person name="Grigoriev I.V."/>
            <person name="Martin F.M."/>
            <person name="Hacquard S."/>
        </authorList>
    </citation>
    <scope>NUCLEOTIDE SEQUENCE</scope>
    <source>
        <strain evidence="1">MPI-CAGE-CH-0230</strain>
    </source>
</reference>
<comment type="caution">
    <text evidence="1">The sequence shown here is derived from an EMBL/GenBank/DDBJ whole genome shotgun (WGS) entry which is preliminary data.</text>
</comment>
<dbReference type="Proteomes" id="UP000756346">
    <property type="component" value="Unassembled WGS sequence"/>
</dbReference>